<evidence type="ECO:0000313" key="4">
    <source>
        <dbReference type="Proteomes" id="UP000253562"/>
    </source>
</evidence>
<reference evidence="3 4" key="1">
    <citation type="submission" date="2018-07" db="EMBL/GenBank/DDBJ databases">
        <title>Comparative genomes isolates from brazilian mangrove.</title>
        <authorList>
            <person name="De Araujo J.E."/>
            <person name="Taketani R.G."/>
            <person name="Silva M.C.P."/>
            <person name="Lourenco M.V."/>
            <person name="Oliveira V.M."/>
            <person name="Andreote F.D."/>
        </authorList>
    </citation>
    <scope>NUCLEOTIDE SEQUENCE [LARGE SCALE GENOMIC DNA]</scope>
    <source>
        <strain evidence="3 4">HEX PRIS-MGV</strain>
    </source>
</reference>
<feature type="region of interest" description="Disordered" evidence="1">
    <location>
        <begin position="23"/>
        <end position="42"/>
    </location>
</feature>
<proteinExistence type="predicted"/>
<dbReference type="AlphaFoldDB" id="A0A368KPJ6"/>
<name>A0A368KPJ6_9BACT</name>
<evidence type="ECO:0000313" key="3">
    <source>
        <dbReference type="EMBL" id="RCS46473.1"/>
    </source>
</evidence>
<protein>
    <submittedName>
        <fullName evidence="3">Uncharacterized protein</fullName>
    </submittedName>
</protein>
<accession>A0A368KPJ6</accession>
<dbReference type="PROSITE" id="PS51257">
    <property type="entry name" value="PROKAR_LIPOPROTEIN"/>
    <property type="match status" value="1"/>
</dbReference>
<gene>
    <name evidence="3" type="ORF">DTL42_16075</name>
</gene>
<dbReference type="EMBL" id="QPEX01000030">
    <property type="protein sequence ID" value="RCS46473.1"/>
    <property type="molecule type" value="Genomic_DNA"/>
</dbReference>
<evidence type="ECO:0000256" key="2">
    <source>
        <dbReference type="SAM" id="SignalP"/>
    </source>
</evidence>
<sequence>MVSLSRFSVPVLMAVLAVQACQAQSPPSSKPAPRGPQTEEERAWAKVVPALKQAHQKRVAAADLLLNQLRSSAADLATKSGRDAFTDAALGLKSKHLMLTDSNGHRTWLRQLYVDQVLPVDHLQQQVKVTSEALTQVLAQIDHDLVVEQMLDVEEIPLKFRPVPLDLARFQQAVDHEIDSMMPAVMESTTRQLTAFAAGAVGGTVAGSAAREAMRDEQGNVSLFGELFSLAVGFGADMAVDHAMNEALETRKHLSDELQRSTNRLLVTCLGNGAPTDVLIGEMVKSIRQQEVAMAALFIRDLDVDMDWAVAYYDHVSIEPQK</sequence>
<keyword evidence="2" id="KW-0732">Signal</keyword>
<feature type="chain" id="PRO_5016587262" evidence="2">
    <location>
        <begin position="24"/>
        <end position="322"/>
    </location>
</feature>
<dbReference type="RefSeq" id="WP_114369742.1">
    <property type="nucleotide sequence ID" value="NZ_QPEX01000030.1"/>
</dbReference>
<comment type="caution">
    <text evidence="3">The sequence shown here is derived from an EMBL/GenBank/DDBJ whole genome shotgun (WGS) entry which is preliminary data.</text>
</comment>
<organism evidence="3 4">
    <name type="scientific">Bremerella cremea</name>
    <dbReference type="NCBI Taxonomy" id="1031537"/>
    <lineage>
        <taxon>Bacteria</taxon>
        <taxon>Pseudomonadati</taxon>
        <taxon>Planctomycetota</taxon>
        <taxon>Planctomycetia</taxon>
        <taxon>Pirellulales</taxon>
        <taxon>Pirellulaceae</taxon>
        <taxon>Bremerella</taxon>
    </lineage>
</organism>
<evidence type="ECO:0000256" key="1">
    <source>
        <dbReference type="SAM" id="MobiDB-lite"/>
    </source>
</evidence>
<dbReference type="Proteomes" id="UP000253562">
    <property type="component" value="Unassembled WGS sequence"/>
</dbReference>
<feature type="signal peptide" evidence="2">
    <location>
        <begin position="1"/>
        <end position="23"/>
    </location>
</feature>